<dbReference type="PANTHER" id="PTHR31488:SF1">
    <property type="entry name" value="C-MANNOSYLTRANSFERASE DPY19L1"/>
    <property type="match status" value="1"/>
</dbReference>
<evidence type="ECO:0000256" key="9">
    <source>
        <dbReference type="SAM" id="Phobius"/>
    </source>
</evidence>
<comment type="similarity">
    <text evidence="2">Belongs to the dpy-19 family.</text>
</comment>
<dbReference type="GO" id="GO:0000030">
    <property type="term" value="F:mannosyltransferase activity"/>
    <property type="evidence" value="ECO:0007669"/>
    <property type="project" value="TreeGrafter"/>
</dbReference>
<feature type="transmembrane region" description="Helical" evidence="9">
    <location>
        <begin position="474"/>
        <end position="499"/>
    </location>
</feature>
<dbReference type="PANTHER" id="PTHR31488">
    <property type="entry name" value="DPY-19-LIKE 1, LIKE (H. SAPIENS)"/>
    <property type="match status" value="1"/>
</dbReference>
<feature type="transmembrane region" description="Helical" evidence="9">
    <location>
        <begin position="154"/>
        <end position="172"/>
    </location>
</feature>
<reference evidence="11" key="1">
    <citation type="submission" date="2025-08" db="UniProtKB">
        <authorList>
            <consortium name="RefSeq"/>
        </authorList>
    </citation>
    <scope>IDENTIFICATION</scope>
</reference>
<evidence type="ECO:0000256" key="8">
    <source>
        <dbReference type="SAM" id="MobiDB-lite"/>
    </source>
</evidence>
<name>A0A6J0TCD5_9SAUR</name>
<feature type="compositionally biased region" description="Pro residues" evidence="8">
    <location>
        <begin position="30"/>
        <end position="42"/>
    </location>
</feature>
<feature type="transmembrane region" description="Helical" evidence="9">
    <location>
        <begin position="290"/>
        <end position="311"/>
    </location>
</feature>
<evidence type="ECO:0000256" key="2">
    <source>
        <dbReference type="ARBA" id="ARBA00008744"/>
    </source>
</evidence>
<evidence type="ECO:0000256" key="3">
    <source>
        <dbReference type="ARBA" id="ARBA00022676"/>
    </source>
</evidence>
<dbReference type="CTD" id="23333"/>
<evidence type="ECO:0000256" key="1">
    <source>
        <dbReference type="ARBA" id="ARBA00004141"/>
    </source>
</evidence>
<keyword evidence="10" id="KW-1185">Reference proteome</keyword>
<feature type="transmembrane region" description="Helical" evidence="9">
    <location>
        <begin position="544"/>
        <end position="565"/>
    </location>
</feature>
<evidence type="ECO:0000256" key="6">
    <source>
        <dbReference type="ARBA" id="ARBA00022989"/>
    </source>
</evidence>
<feature type="region of interest" description="Disordered" evidence="8">
    <location>
        <begin position="93"/>
        <end position="128"/>
    </location>
</feature>
<dbReference type="RefSeq" id="XP_020643819.2">
    <property type="nucleotide sequence ID" value="XM_020788160.2"/>
</dbReference>
<feature type="transmembrane region" description="Helical" evidence="9">
    <location>
        <begin position="580"/>
        <end position="597"/>
    </location>
</feature>
<evidence type="ECO:0000256" key="5">
    <source>
        <dbReference type="ARBA" id="ARBA00022692"/>
    </source>
</evidence>
<comment type="subcellular location">
    <subcellularLocation>
        <location evidence="1">Membrane</location>
        <topology evidence="1">Multi-pass membrane protein</topology>
    </subcellularLocation>
</comment>
<keyword evidence="6 9" id="KW-1133">Transmembrane helix</keyword>
<feature type="transmembrane region" description="Helical" evidence="9">
    <location>
        <begin position="631"/>
        <end position="649"/>
    </location>
</feature>
<evidence type="ECO:0000256" key="7">
    <source>
        <dbReference type="ARBA" id="ARBA00023136"/>
    </source>
</evidence>
<feature type="compositionally biased region" description="Low complexity" evidence="8">
    <location>
        <begin position="64"/>
        <end position="74"/>
    </location>
</feature>
<dbReference type="OrthoDB" id="6019623at2759"/>
<gene>
    <name evidence="11" type="primary">DPY19L1</name>
</gene>
<dbReference type="GeneID" id="110076193"/>
<dbReference type="GO" id="GO:0005637">
    <property type="term" value="C:nuclear inner membrane"/>
    <property type="evidence" value="ECO:0007669"/>
    <property type="project" value="TreeGrafter"/>
</dbReference>
<feature type="transmembrane region" description="Helical" evidence="9">
    <location>
        <begin position="421"/>
        <end position="454"/>
    </location>
</feature>
<sequence>MVRPRRGGGKQQPLLEPPNRCGNEGSPQGALPPPPPPPPPPSQEEEQPDAGGQGEPERGFSRMAAAAAPAENEPSLAATWVRGLQQTLKRHLPGGAAPAAAAMKRGGSSRRGAKSDGQKPRKDRAGPAVGEWQGWLHDALKETGVFIAKVDNKIWLTLLIAVIIGILHWYYISTLFENDRHFSHLSALEKEMSFRTEMGLYYSYFKTIIEAPSFFNGVWMIMNDNLTEYPATINTLKRFNLYPEIVLANWYRMYTGIMDAAGIKTQHCWNVNRGEDISPVESCEGLGDPASFYVAIVFLLNGLMVSVFFLYGTYLSGSRSGGLLTVACFFFNHGESTRVMWTPPLRESFSYPFLVIQMLLLTYILRTQNINRRSLIALSVSNVFFMLPWQFAQFVLLTQVASLFGVYILGFIDSSKLQKILYAHMASLGVCFVLMFGNSMLLTSFYAAALIVSWGILEFGPKYLKLHRKNVPLWAIEGFACLFGTITLKSLMCLIFGITDDAHITNLLKAKFTSYRDFDTSMYTCAVEFGFLSIETPINYMKTLLLPVVLVVFSVIIVKAVQYIMGHGRRQGDPFIHGEIVYHALQLMFFTVLAFLIMRLKLFLTPHMCIMASLICSKQLFGWVFHKIQPATFVIAVLAMMSFEGIANIQKEWKVKGEFSNLPQEELLLWITANTKQDAVFAGTMPIMASVKLSTLRPIVNHPHYEDAGLRARTKIVYSMYSRKPAKEVKRNLVKMGVNYYILEDSWCLRRTGPGCSMAEIWDLEDTINAGKVPLCNVMSRNSRPYFRTVFNNNVFKVLEVTA</sequence>
<dbReference type="InterPro" id="IPR018732">
    <property type="entry name" value="Dpy-19/Dpy-19-like"/>
</dbReference>
<feature type="compositionally biased region" description="Basic and acidic residues" evidence="8">
    <location>
        <begin position="113"/>
        <end position="125"/>
    </location>
</feature>
<dbReference type="AlphaFoldDB" id="A0A6J0TCD5"/>
<feature type="transmembrane region" description="Helical" evidence="9">
    <location>
        <begin position="348"/>
        <end position="365"/>
    </location>
</feature>
<proteinExistence type="inferred from homology"/>
<keyword evidence="5 9" id="KW-0812">Transmembrane</keyword>
<dbReference type="Proteomes" id="UP001652642">
    <property type="component" value="Chromosome 6"/>
</dbReference>
<keyword evidence="3" id="KW-0328">Glycosyltransferase</keyword>
<keyword evidence="7 9" id="KW-0472">Membrane</keyword>
<dbReference type="KEGG" id="pvt:110076193"/>
<keyword evidence="4" id="KW-0808">Transferase</keyword>
<dbReference type="Pfam" id="PF10034">
    <property type="entry name" value="Dpy19"/>
    <property type="match status" value="1"/>
</dbReference>
<evidence type="ECO:0000256" key="4">
    <source>
        <dbReference type="ARBA" id="ARBA00022679"/>
    </source>
</evidence>
<dbReference type="InParanoid" id="A0A6J0TCD5"/>
<feature type="transmembrane region" description="Helical" evidence="9">
    <location>
        <begin position="385"/>
        <end position="409"/>
    </location>
</feature>
<evidence type="ECO:0000313" key="11">
    <source>
        <dbReference type="RefSeq" id="XP_020643819.2"/>
    </source>
</evidence>
<feature type="compositionally biased region" description="Low complexity" evidence="8">
    <location>
        <begin position="93"/>
        <end position="102"/>
    </location>
</feature>
<organism evidence="10 11">
    <name type="scientific">Pogona vitticeps</name>
    <name type="common">central bearded dragon</name>
    <dbReference type="NCBI Taxonomy" id="103695"/>
    <lineage>
        <taxon>Eukaryota</taxon>
        <taxon>Metazoa</taxon>
        <taxon>Chordata</taxon>
        <taxon>Craniata</taxon>
        <taxon>Vertebrata</taxon>
        <taxon>Euteleostomi</taxon>
        <taxon>Lepidosauria</taxon>
        <taxon>Squamata</taxon>
        <taxon>Bifurcata</taxon>
        <taxon>Unidentata</taxon>
        <taxon>Episquamata</taxon>
        <taxon>Toxicofera</taxon>
        <taxon>Iguania</taxon>
        <taxon>Acrodonta</taxon>
        <taxon>Agamidae</taxon>
        <taxon>Amphibolurinae</taxon>
        <taxon>Pogona</taxon>
    </lineage>
</organism>
<accession>A0A6J0TCD5</accession>
<protein>
    <submittedName>
        <fullName evidence="11">Protein C-mannosyl-transferase DPY19L1</fullName>
    </submittedName>
</protein>
<evidence type="ECO:0000313" key="10">
    <source>
        <dbReference type="Proteomes" id="UP001652642"/>
    </source>
</evidence>
<feature type="region of interest" description="Disordered" evidence="8">
    <location>
        <begin position="1"/>
        <end position="74"/>
    </location>
</feature>